<feature type="domain" description="Type 9 secretion system plug protein N-terminal" evidence="2">
    <location>
        <begin position="33"/>
        <end position="157"/>
    </location>
</feature>
<name>A0A285ZYR0_9SPHI</name>
<gene>
    <name evidence="3" type="ORF">SAMN06297358_1757</name>
</gene>
<organism evidence="3 4">
    <name type="scientific">Pedobacter xixiisoli</name>
    <dbReference type="NCBI Taxonomy" id="1476464"/>
    <lineage>
        <taxon>Bacteria</taxon>
        <taxon>Pseudomonadati</taxon>
        <taxon>Bacteroidota</taxon>
        <taxon>Sphingobacteriia</taxon>
        <taxon>Sphingobacteriales</taxon>
        <taxon>Sphingobacteriaceae</taxon>
        <taxon>Pedobacter</taxon>
    </lineage>
</organism>
<dbReference type="OrthoDB" id="1522602at2"/>
<dbReference type="InterPro" id="IPR013783">
    <property type="entry name" value="Ig-like_fold"/>
</dbReference>
<keyword evidence="1" id="KW-0732">Signal</keyword>
<dbReference type="InterPro" id="IPR031345">
    <property type="entry name" value="T9SS_Plug_N"/>
</dbReference>
<feature type="chain" id="PRO_5013284382" description="Type 9 secretion system plug protein N-terminal domain-containing protein" evidence="1">
    <location>
        <begin position="21"/>
        <end position="418"/>
    </location>
</feature>
<evidence type="ECO:0000259" key="2">
    <source>
        <dbReference type="Pfam" id="PF17116"/>
    </source>
</evidence>
<feature type="signal peptide" evidence="1">
    <location>
        <begin position="1"/>
        <end position="20"/>
    </location>
</feature>
<proteinExistence type="predicted"/>
<dbReference type="EMBL" id="OCMT01000002">
    <property type="protein sequence ID" value="SOD14790.1"/>
    <property type="molecule type" value="Genomic_DNA"/>
</dbReference>
<evidence type="ECO:0000313" key="4">
    <source>
        <dbReference type="Proteomes" id="UP000219281"/>
    </source>
</evidence>
<dbReference type="Gene3D" id="2.60.40.10">
    <property type="entry name" value="Immunoglobulins"/>
    <property type="match status" value="1"/>
</dbReference>
<dbReference type="Proteomes" id="UP000219281">
    <property type="component" value="Unassembled WGS sequence"/>
</dbReference>
<reference evidence="4" key="1">
    <citation type="submission" date="2017-09" db="EMBL/GenBank/DDBJ databases">
        <authorList>
            <person name="Varghese N."/>
            <person name="Submissions S."/>
        </authorList>
    </citation>
    <scope>NUCLEOTIDE SEQUENCE [LARGE SCALE GENOMIC DNA]</scope>
    <source>
        <strain evidence="4">CGMCC 1.12803</strain>
    </source>
</reference>
<accession>A0A285ZYR0</accession>
<evidence type="ECO:0000313" key="3">
    <source>
        <dbReference type="EMBL" id="SOD14790.1"/>
    </source>
</evidence>
<evidence type="ECO:0000256" key="1">
    <source>
        <dbReference type="SAM" id="SignalP"/>
    </source>
</evidence>
<dbReference type="AlphaFoldDB" id="A0A285ZYR0"/>
<dbReference type="RefSeq" id="WP_097130994.1">
    <property type="nucleotide sequence ID" value="NZ_OCMT01000002.1"/>
</dbReference>
<sequence>MKYRLIICLLSFLYLSSAKAQGEYQNKVYKDYIKTVECYNTSKEQSFPVINLKSSETLTFAFDDLRGGQKNFTYVVEHCTWDWKSSKINVLDYLEGVQQDILFNYRYSFNTLVKFTHYQMIFPNDQMRVKIGGNYILKIYEDNDPNKVVITQRFHVLNNTINIGAEVVPATEVTDRNSKQKINFSLFHQTPINNPYLEVKAVVMQNMIPQTAIVNIKPSFVKPGTLVYNDINTNHFYGGNEFRKFDTRSFRYKAEHVADIYRDSTQNVILSIDLPNESNRYSNQFDENGNFYIRNTDGRDNTTDSDYAYILFTLAAQPPTPKGNVYVFGRFNNYALTDENKLTFESSRRRYYGNIKLKQGIYDFKYVWVDENGKFNDTVFEGSFFETENSYQVLAYYRRPGARYDDLVGFTNINSVKR</sequence>
<keyword evidence="4" id="KW-1185">Reference proteome</keyword>
<protein>
    <recommendedName>
        <fullName evidence="2">Type 9 secretion system plug protein N-terminal domain-containing protein</fullName>
    </recommendedName>
</protein>
<dbReference type="Pfam" id="PF17116">
    <property type="entry name" value="T9SS_plug_1st"/>
    <property type="match status" value="1"/>
</dbReference>